<gene>
    <name evidence="2" type="ORF">SAMN04488522_105102</name>
</gene>
<evidence type="ECO:0000313" key="3">
    <source>
        <dbReference type="Proteomes" id="UP000184287"/>
    </source>
</evidence>
<organism evidence="2 3">
    <name type="scientific">Pedobacter caeni</name>
    <dbReference type="NCBI Taxonomy" id="288992"/>
    <lineage>
        <taxon>Bacteria</taxon>
        <taxon>Pseudomonadati</taxon>
        <taxon>Bacteroidota</taxon>
        <taxon>Sphingobacteriia</taxon>
        <taxon>Sphingobacteriales</taxon>
        <taxon>Sphingobacteriaceae</taxon>
        <taxon>Pedobacter</taxon>
    </lineage>
</organism>
<reference evidence="3" key="1">
    <citation type="submission" date="2016-11" db="EMBL/GenBank/DDBJ databases">
        <authorList>
            <person name="Varghese N."/>
            <person name="Submissions S."/>
        </authorList>
    </citation>
    <scope>NUCLEOTIDE SEQUENCE [LARGE SCALE GENOMIC DNA]</scope>
    <source>
        <strain evidence="3">DSM 16990</strain>
    </source>
</reference>
<name>A0A1M5IX39_9SPHI</name>
<accession>A0A1M5IX39</accession>
<dbReference type="EMBL" id="FQUQ01000005">
    <property type="protein sequence ID" value="SHG32907.1"/>
    <property type="molecule type" value="Genomic_DNA"/>
</dbReference>
<evidence type="ECO:0000256" key="1">
    <source>
        <dbReference type="SAM" id="MobiDB-lite"/>
    </source>
</evidence>
<feature type="region of interest" description="Disordered" evidence="1">
    <location>
        <begin position="44"/>
        <end position="65"/>
    </location>
</feature>
<dbReference type="OrthoDB" id="60380at84567"/>
<proteinExistence type="predicted"/>
<sequence length="107" mass="12009">MSELNFKITGDESELKRFLENVAKLQKQTNDQLAKDISSALNMEQKERKKAEKATPDQRKGSQDVVASINDEVKARATQAASDYGRAASDANLSILPFYVINPFYRL</sequence>
<dbReference type="AlphaFoldDB" id="A0A1M5IX39"/>
<keyword evidence="3" id="KW-1185">Reference proteome</keyword>
<feature type="compositionally biased region" description="Basic and acidic residues" evidence="1">
    <location>
        <begin position="44"/>
        <end position="62"/>
    </location>
</feature>
<dbReference type="Proteomes" id="UP000184287">
    <property type="component" value="Unassembled WGS sequence"/>
</dbReference>
<evidence type="ECO:0000313" key="2">
    <source>
        <dbReference type="EMBL" id="SHG32907.1"/>
    </source>
</evidence>
<protein>
    <submittedName>
        <fullName evidence="2">Uncharacterized protein</fullName>
    </submittedName>
</protein>
<dbReference type="RefSeq" id="WP_073234345.1">
    <property type="nucleotide sequence ID" value="NZ_FQUQ01000005.1"/>
</dbReference>